<dbReference type="PANTHER" id="PTHR12428:SF66">
    <property type="entry name" value="MITOCHONDRIAL INNER MEMBRANE PROTEIN OXA1L"/>
    <property type="match status" value="1"/>
</dbReference>
<comment type="subcellular location">
    <subcellularLocation>
        <location evidence="9">Membrane</location>
        <topology evidence="9">Multi-pass membrane protein</topology>
    </subcellularLocation>
    <subcellularLocation>
        <location evidence="1">Mitochondrion inner membrane</location>
        <topology evidence="1">Multi-pass membrane protein</topology>
    </subcellularLocation>
</comment>
<keyword evidence="4" id="KW-0999">Mitochondrion inner membrane</keyword>
<feature type="transmembrane region" description="Helical" evidence="11">
    <location>
        <begin position="226"/>
        <end position="251"/>
    </location>
</feature>
<sequence>MMPSRGLRLARGHAPRLSVHSRNLSSASRIPHLRPQPTSSLLRSRQWTTASILPIPSIAALRHASTTPSPLPAQTDAAPPPFVADTAATLPPDISTITLDDIDLFAYDISEIPEKIGYLHEIGLNWWYGPTSTLEYILEHIHIYSGMPWWGSMAATAVLVRCVLFPFYLRSSDSMARQAALVSITKPIQDLMTQAQRNKDTQAMQMHWLQLAAVRKRAGIKLTSQFAPMILQGILGFCGFKLIRAMAALPVPAFRDGGFLWLTDLTVPDPYGLLPICMAGAIHLLVRLGGESGAAPAGAMPAGMQTFMLYGMPGIVMLIMAWQPGALVWWFTVNGALGMCQALALQRAGVRRFFGLAPLYKPPKSEEKAASPFAQLMDLAMPPKKKVDNVVDIGGGGGGGKNAGFMQPQWQAPNINTNGSNGRGGAVLDVKATSTSSAGSGSGPVEKKTGGVFSQFRERVNDTARSRQVETEKKAKRRAAEAYERRAKERDARR</sequence>
<feature type="domain" description="Membrane insertase YidC/Oxa/ALB C-terminal" evidence="12">
    <location>
        <begin position="152"/>
        <end position="346"/>
    </location>
</feature>
<evidence type="ECO:0000256" key="7">
    <source>
        <dbReference type="ARBA" id="ARBA00023128"/>
    </source>
</evidence>
<evidence type="ECO:0000256" key="4">
    <source>
        <dbReference type="ARBA" id="ARBA00022792"/>
    </source>
</evidence>
<feature type="transmembrane region" description="Helical" evidence="11">
    <location>
        <begin position="149"/>
        <end position="169"/>
    </location>
</feature>
<evidence type="ECO:0000256" key="9">
    <source>
        <dbReference type="RuleBase" id="RU003945"/>
    </source>
</evidence>
<keyword evidence="5" id="KW-0809">Transit peptide</keyword>
<comment type="similarity">
    <text evidence="2 9">Belongs to the OXA1/ALB3/YidC family.</text>
</comment>
<dbReference type="GO" id="GO:0005743">
    <property type="term" value="C:mitochondrial inner membrane"/>
    <property type="evidence" value="ECO:0007669"/>
    <property type="project" value="UniProtKB-SubCell"/>
</dbReference>
<evidence type="ECO:0000256" key="5">
    <source>
        <dbReference type="ARBA" id="ARBA00022946"/>
    </source>
</evidence>
<evidence type="ECO:0000313" key="13">
    <source>
        <dbReference type="EMBL" id="KAK5694594.1"/>
    </source>
</evidence>
<gene>
    <name evidence="13" type="ORF">LTR97_009184</name>
</gene>
<accession>A0AAN7ZZN3</accession>
<dbReference type="AlphaFoldDB" id="A0AAN7ZZN3"/>
<proteinExistence type="inferred from homology"/>
<dbReference type="GO" id="GO:0032977">
    <property type="term" value="F:membrane insertase activity"/>
    <property type="evidence" value="ECO:0007669"/>
    <property type="project" value="InterPro"/>
</dbReference>
<evidence type="ECO:0000256" key="6">
    <source>
        <dbReference type="ARBA" id="ARBA00022989"/>
    </source>
</evidence>
<feature type="transmembrane region" description="Helical" evidence="11">
    <location>
        <begin position="302"/>
        <end position="322"/>
    </location>
</feature>
<dbReference type="GO" id="GO:0032979">
    <property type="term" value="P:protein insertion into mitochondrial inner membrane from matrix"/>
    <property type="evidence" value="ECO:0007669"/>
    <property type="project" value="TreeGrafter"/>
</dbReference>
<dbReference type="Pfam" id="PF02096">
    <property type="entry name" value="60KD_IMP"/>
    <property type="match status" value="1"/>
</dbReference>
<dbReference type="PANTHER" id="PTHR12428">
    <property type="entry name" value="OXA1"/>
    <property type="match status" value="1"/>
</dbReference>
<reference evidence="13" key="1">
    <citation type="submission" date="2023-08" db="EMBL/GenBank/DDBJ databases">
        <title>Black Yeasts Isolated from many extreme environments.</title>
        <authorList>
            <person name="Coleine C."/>
            <person name="Stajich J.E."/>
            <person name="Selbmann L."/>
        </authorList>
    </citation>
    <scope>NUCLEOTIDE SEQUENCE</scope>
    <source>
        <strain evidence="13">CCFEE 5810</strain>
    </source>
</reference>
<evidence type="ECO:0000256" key="10">
    <source>
        <dbReference type="SAM" id="MobiDB-lite"/>
    </source>
</evidence>
<evidence type="ECO:0000256" key="2">
    <source>
        <dbReference type="ARBA" id="ARBA00009877"/>
    </source>
</evidence>
<evidence type="ECO:0000313" key="14">
    <source>
        <dbReference type="Proteomes" id="UP001310594"/>
    </source>
</evidence>
<organism evidence="13 14">
    <name type="scientific">Elasticomyces elasticus</name>
    <dbReference type="NCBI Taxonomy" id="574655"/>
    <lineage>
        <taxon>Eukaryota</taxon>
        <taxon>Fungi</taxon>
        <taxon>Dikarya</taxon>
        <taxon>Ascomycota</taxon>
        <taxon>Pezizomycotina</taxon>
        <taxon>Dothideomycetes</taxon>
        <taxon>Dothideomycetidae</taxon>
        <taxon>Mycosphaerellales</taxon>
        <taxon>Teratosphaeriaceae</taxon>
        <taxon>Elasticomyces</taxon>
    </lineage>
</organism>
<name>A0AAN7ZZN3_9PEZI</name>
<feature type="region of interest" description="Disordered" evidence="10">
    <location>
        <begin position="1"/>
        <end position="41"/>
    </location>
</feature>
<dbReference type="InterPro" id="IPR028055">
    <property type="entry name" value="YidC/Oxa/ALB_C"/>
</dbReference>
<evidence type="ECO:0000256" key="3">
    <source>
        <dbReference type="ARBA" id="ARBA00022692"/>
    </source>
</evidence>
<evidence type="ECO:0000256" key="1">
    <source>
        <dbReference type="ARBA" id="ARBA00004448"/>
    </source>
</evidence>
<comment type="caution">
    <text evidence="13">The sequence shown here is derived from an EMBL/GenBank/DDBJ whole genome shotgun (WGS) entry which is preliminary data.</text>
</comment>
<protein>
    <recommendedName>
        <fullName evidence="12">Membrane insertase YidC/Oxa/ALB C-terminal domain-containing protein</fullName>
    </recommendedName>
</protein>
<evidence type="ECO:0000256" key="11">
    <source>
        <dbReference type="SAM" id="Phobius"/>
    </source>
</evidence>
<dbReference type="InterPro" id="IPR001708">
    <property type="entry name" value="YidC/ALB3/OXA1/COX18"/>
</dbReference>
<keyword evidence="3 9" id="KW-0812">Transmembrane</keyword>
<dbReference type="Proteomes" id="UP001310594">
    <property type="component" value="Unassembled WGS sequence"/>
</dbReference>
<evidence type="ECO:0000259" key="12">
    <source>
        <dbReference type="Pfam" id="PF02096"/>
    </source>
</evidence>
<keyword evidence="6 11" id="KW-1133">Transmembrane helix</keyword>
<dbReference type="CDD" id="cd20069">
    <property type="entry name" value="5TM_Oxa1-like"/>
    <property type="match status" value="1"/>
</dbReference>
<feature type="compositionally biased region" description="Basic and acidic residues" evidence="10">
    <location>
        <begin position="456"/>
        <end position="494"/>
    </location>
</feature>
<dbReference type="EMBL" id="JAVRQU010000015">
    <property type="protein sequence ID" value="KAK5694594.1"/>
    <property type="molecule type" value="Genomic_DNA"/>
</dbReference>
<feature type="region of interest" description="Disordered" evidence="10">
    <location>
        <begin position="432"/>
        <end position="494"/>
    </location>
</feature>
<evidence type="ECO:0000256" key="8">
    <source>
        <dbReference type="ARBA" id="ARBA00023136"/>
    </source>
</evidence>
<keyword evidence="7" id="KW-0496">Mitochondrion</keyword>
<keyword evidence="8 11" id="KW-0472">Membrane</keyword>